<reference evidence="5 6" key="1">
    <citation type="submission" date="2017-04" db="EMBL/GenBank/DDBJ databases">
        <title>Complete genome sequence of Flavobacterium kingsejong AJ004.</title>
        <authorList>
            <person name="Lee P.C."/>
        </authorList>
    </citation>
    <scope>NUCLEOTIDE SEQUENCE [LARGE SCALE GENOMIC DNA]</scope>
    <source>
        <strain evidence="5 6">AJ004</strain>
    </source>
</reference>
<accession>A0A2S1LPX6</accession>
<dbReference type="PANTHER" id="PTHR12526:SF510">
    <property type="entry name" value="D-INOSITOL 3-PHOSPHATE GLYCOSYLTRANSFERASE"/>
    <property type="match status" value="1"/>
</dbReference>
<evidence type="ECO:0000313" key="6">
    <source>
        <dbReference type="Proteomes" id="UP000244677"/>
    </source>
</evidence>
<keyword evidence="6" id="KW-1185">Reference proteome</keyword>
<dbReference type="RefSeq" id="WP_108737285.1">
    <property type="nucleotide sequence ID" value="NZ_CP020919.1"/>
</dbReference>
<dbReference type="EMBL" id="CP020919">
    <property type="protein sequence ID" value="AWG25712.1"/>
    <property type="molecule type" value="Genomic_DNA"/>
</dbReference>
<protein>
    <recommendedName>
        <fullName evidence="7">Glycosyltransferase</fullName>
    </recommendedName>
</protein>
<evidence type="ECO:0000256" key="1">
    <source>
        <dbReference type="ARBA" id="ARBA00022676"/>
    </source>
</evidence>
<evidence type="ECO:0000313" key="5">
    <source>
        <dbReference type="EMBL" id="AWG25712.1"/>
    </source>
</evidence>
<dbReference type="OrthoDB" id="798298at2"/>
<feature type="domain" description="Glycosyltransferase subfamily 4-like N-terminal" evidence="4">
    <location>
        <begin position="20"/>
        <end position="175"/>
    </location>
</feature>
<dbReference type="Pfam" id="PF13439">
    <property type="entry name" value="Glyco_transf_4"/>
    <property type="match status" value="1"/>
</dbReference>
<dbReference type="GO" id="GO:0016757">
    <property type="term" value="F:glycosyltransferase activity"/>
    <property type="evidence" value="ECO:0007669"/>
    <property type="project" value="UniProtKB-KW"/>
</dbReference>
<dbReference type="CDD" id="cd03811">
    <property type="entry name" value="GT4_GT28_WabH-like"/>
    <property type="match status" value="1"/>
</dbReference>
<dbReference type="AlphaFoldDB" id="A0A2S1LPX6"/>
<dbReference type="Proteomes" id="UP000244677">
    <property type="component" value="Chromosome"/>
</dbReference>
<keyword evidence="1" id="KW-0328">Glycosyltransferase</keyword>
<dbReference type="SUPFAM" id="SSF53756">
    <property type="entry name" value="UDP-Glycosyltransferase/glycogen phosphorylase"/>
    <property type="match status" value="1"/>
</dbReference>
<sequence length="367" mass="41293">MTNQKQNYKIALIGYRLSGGGGDRVMANLSLFFAEKGLDVHTIIVLDEVTFPYAGKLLNLGLLKNKTNGIYNKWIRLKAIQRHLRAHNFDFIIDFRFRSKPIQELLLSRIIYNTKTIFTVHSYLINHYMPDFTPLTRLMYGSVYANVAITEQATKRIIQQHQLRNTRTIYNPVDIAAIQQSAAEPLDLGFRYIVAVGQFSNPIKQFDKLITAYASSVLAQKQIHLVIVGEGTLQLKLEELAASLNVAEKVHFAGYQDNPFAYMKNALFTVLSSRNEGLPMVILESLASGTPVVAFDCDSGPREMIVSGENGLLVENQDVPKLAEAMNRMATDSALYERCKNNALPSVMPFSIETIGNQWLELMKINL</sequence>
<dbReference type="InterPro" id="IPR001296">
    <property type="entry name" value="Glyco_trans_1"/>
</dbReference>
<dbReference type="InterPro" id="IPR028098">
    <property type="entry name" value="Glyco_trans_4-like_N"/>
</dbReference>
<dbReference type="Pfam" id="PF00534">
    <property type="entry name" value="Glycos_transf_1"/>
    <property type="match status" value="1"/>
</dbReference>
<evidence type="ECO:0000259" key="3">
    <source>
        <dbReference type="Pfam" id="PF00534"/>
    </source>
</evidence>
<proteinExistence type="predicted"/>
<keyword evidence="2" id="KW-0808">Transferase</keyword>
<gene>
    <name evidence="5" type="ORF">FK004_11030</name>
</gene>
<organism evidence="5 6">
    <name type="scientific">Flavobacterium kingsejongi</name>
    <dbReference type="NCBI Taxonomy" id="1678728"/>
    <lineage>
        <taxon>Bacteria</taxon>
        <taxon>Pseudomonadati</taxon>
        <taxon>Bacteroidota</taxon>
        <taxon>Flavobacteriia</taxon>
        <taxon>Flavobacteriales</taxon>
        <taxon>Flavobacteriaceae</taxon>
        <taxon>Flavobacterium</taxon>
    </lineage>
</organism>
<feature type="domain" description="Glycosyl transferase family 1" evidence="3">
    <location>
        <begin position="182"/>
        <end position="343"/>
    </location>
</feature>
<evidence type="ECO:0000256" key="2">
    <source>
        <dbReference type="ARBA" id="ARBA00022679"/>
    </source>
</evidence>
<evidence type="ECO:0008006" key="7">
    <source>
        <dbReference type="Google" id="ProtNLM"/>
    </source>
</evidence>
<evidence type="ECO:0000259" key="4">
    <source>
        <dbReference type="Pfam" id="PF13439"/>
    </source>
</evidence>
<name>A0A2S1LPX6_9FLAO</name>
<dbReference type="PANTHER" id="PTHR12526">
    <property type="entry name" value="GLYCOSYLTRANSFERASE"/>
    <property type="match status" value="1"/>
</dbReference>
<dbReference type="Gene3D" id="3.40.50.2000">
    <property type="entry name" value="Glycogen Phosphorylase B"/>
    <property type="match status" value="2"/>
</dbReference>
<dbReference type="KEGG" id="fki:FK004_11030"/>